<reference evidence="2" key="2">
    <citation type="submission" date="2004-02" db="EMBL/GenBank/DDBJ databases">
        <authorList>
            <consortium name="Genoscope"/>
            <consortium name="Whitehead Institute Centre for Genome Research"/>
        </authorList>
    </citation>
    <scope>NUCLEOTIDE SEQUENCE</scope>
</reference>
<reference evidence="2" key="1">
    <citation type="journal article" date="2004" name="Nature">
        <title>Genome duplication in the teleost fish Tetraodon nigroviridis reveals the early vertebrate proto-karyotype.</title>
        <authorList>
            <person name="Jaillon O."/>
            <person name="Aury J.-M."/>
            <person name="Brunet F."/>
            <person name="Petit J.-L."/>
            <person name="Stange-Thomann N."/>
            <person name="Mauceli E."/>
            <person name="Bouneau L."/>
            <person name="Fischer C."/>
            <person name="Ozouf-Costaz C."/>
            <person name="Bernot A."/>
            <person name="Nicaud S."/>
            <person name="Jaffe D."/>
            <person name="Fisher S."/>
            <person name="Lutfalla G."/>
            <person name="Dossat C."/>
            <person name="Segurens B."/>
            <person name="Dasilva C."/>
            <person name="Salanoubat M."/>
            <person name="Levy M."/>
            <person name="Boudet N."/>
            <person name="Castellano S."/>
            <person name="Anthouard V."/>
            <person name="Jubin C."/>
            <person name="Castelli V."/>
            <person name="Katinka M."/>
            <person name="Vacherie B."/>
            <person name="Biemont C."/>
            <person name="Skalli Z."/>
            <person name="Cattolico L."/>
            <person name="Poulain J."/>
            <person name="De Berardinis V."/>
            <person name="Cruaud C."/>
            <person name="Duprat S."/>
            <person name="Brottier P."/>
            <person name="Coutanceau J.-P."/>
            <person name="Gouzy J."/>
            <person name="Parra G."/>
            <person name="Lardier G."/>
            <person name="Chapple C."/>
            <person name="McKernan K.J."/>
            <person name="McEwan P."/>
            <person name="Bosak S."/>
            <person name="Kellis M."/>
            <person name="Volff J.-N."/>
            <person name="Guigo R."/>
            <person name="Zody M.C."/>
            <person name="Mesirov J."/>
            <person name="Lindblad-Toh K."/>
            <person name="Birren B."/>
            <person name="Nusbaum C."/>
            <person name="Kahn D."/>
            <person name="Robinson-Rechavi M."/>
            <person name="Laudet V."/>
            <person name="Schachter V."/>
            <person name="Quetier F."/>
            <person name="Saurin W."/>
            <person name="Scarpelli C."/>
            <person name="Wincker P."/>
            <person name="Lander E.S."/>
            <person name="Weissenbach J."/>
            <person name="Roest Crollius H."/>
        </authorList>
    </citation>
    <scope>NUCLEOTIDE SEQUENCE [LARGE SCALE GENOMIC DNA]</scope>
</reference>
<accession>Q4SE00</accession>
<organism evidence="2">
    <name type="scientific">Tetraodon nigroviridis</name>
    <name type="common">Spotted green pufferfish</name>
    <name type="synonym">Chelonodon nigroviridis</name>
    <dbReference type="NCBI Taxonomy" id="99883"/>
    <lineage>
        <taxon>Eukaryota</taxon>
        <taxon>Metazoa</taxon>
        <taxon>Chordata</taxon>
        <taxon>Craniata</taxon>
        <taxon>Vertebrata</taxon>
        <taxon>Euteleostomi</taxon>
        <taxon>Actinopterygii</taxon>
        <taxon>Neopterygii</taxon>
        <taxon>Teleostei</taxon>
        <taxon>Neoteleostei</taxon>
        <taxon>Acanthomorphata</taxon>
        <taxon>Eupercaria</taxon>
        <taxon>Tetraodontiformes</taxon>
        <taxon>Tetradontoidea</taxon>
        <taxon>Tetraodontidae</taxon>
        <taxon>Tetraodon</taxon>
    </lineage>
</organism>
<protein>
    <submittedName>
        <fullName evidence="2">(spotted green pufferfish) hypothetical protein</fullName>
    </submittedName>
</protein>
<dbReference type="KEGG" id="tng:GSTEN00019778G001"/>
<sequence>MCLRPLRLRYRSHEAGQEIYRKIFVSEGELRWRAQEKSRLIKVRDNCQHLSQQISQLLSELEENRGFHFMQQEDDLEKQAMDEKASEEAKELEKIQNAILQEKMQELQEMEKTIAELSHQQVQLLENINSKKKSLALMRKDRRETKELHRDKLELLRKHLKEATAQAWWRGCMVRRGLGKYGKKEEPKKGKKKKGKK</sequence>
<dbReference type="EMBL" id="CAAE01014627">
    <property type="protein sequence ID" value="CAG01132.1"/>
    <property type="molecule type" value="Genomic_DNA"/>
</dbReference>
<proteinExistence type="predicted"/>
<keyword evidence="1" id="KW-0175">Coiled coil</keyword>
<gene>
    <name evidence="2" type="ORF">GSTENG00019778001</name>
</gene>
<evidence type="ECO:0000313" key="2">
    <source>
        <dbReference type="EMBL" id="CAG01132.1"/>
    </source>
</evidence>
<evidence type="ECO:0000256" key="1">
    <source>
        <dbReference type="SAM" id="Coils"/>
    </source>
</evidence>
<dbReference type="AlphaFoldDB" id="Q4SE00"/>
<feature type="coiled-coil region" evidence="1">
    <location>
        <begin position="40"/>
        <end position="166"/>
    </location>
</feature>
<name>Q4SE00_TETNG</name>
<comment type="caution">
    <text evidence="2">The sequence shown here is derived from an EMBL/GenBank/DDBJ whole genome shotgun (WGS) entry which is preliminary data.</text>
</comment>